<dbReference type="Pfam" id="PF00089">
    <property type="entry name" value="Trypsin"/>
    <property type="match status" value="1"/>
</dbReference>
<reference evidence="12" key="1">
    <citation type="submission" date="2025-08" db="UniProtKB">
        <authorList>
            <consortium name="Ensembl"/>
        </authorList>
    </citation>
    <scope>IDENTIFICATION</scope>
</reference>
<keyword evidence="13" id="KW-1185">Reference proteome</keyword>
<feature type="region of interest" description="Disordered" evidence="9">
    <location>
        <begin position="22"/>
        <end position="48"/>
    </location>
</feature>
<protein>
    <recommendedName>
        <fullName evidence="8">trypsin</fullName>
        <ecNumber evidence="8">3.4.21.4</ecNumber>
    </recommendedName>
</protein>
<name>A0A673JS72_9TELE</name>
<sequence>LKFKLLNINFLFIEHLPDGSITPESTSSAQIATTPVPPTPLPKNDTSTKSFLTCGKPNPKKQLNRIYGGLKAIPGARPWQVSVQVKPKGSTQQYRHICGGTLIKTCWVLTAAHYQTVLLIWLFGNKKSFKLSKLLQVYTYFHLFFILSCGAALLKLKATNGKCAKETQFVKAACLPKEPFTDGTECSISGWGATETSEHGSVHLLDAQVLLISQEVCSSNKVYSSLLDVGMFCAGYLKGGVDSCQGDSGGPLTCERNQTHYIYGIVSWGDSCGEKNKPGVYTRVLKYLDWINEKIVLDPIVLKGSVHMSYVFAYLLFYHFEVLILLIADE</sequence>
<dbReference type="InterPro" id="IPR001254">
    <property type="entry name" value="Trypsin_dom"/>
</dbReference>
<evidence type="ECO:0000256" key="7">
    <source>
        <dbReference type="ARBA" id="ARBA00036320"/>
    </source>
</evidence>
<dbReference type="CDD" id="cd00190">
    <property type="entry name" value="Tryp_SPc"/>
    <property type="match status" value="1"/>
</dbReference>
<dbReference type="InterPro" id="IPR009003">
    <property type="entry name" value="Peptidase_S1_PA"/>
</dbReference>
<evidence type="ECO:0000256" key="8">
    <source>
        <dbReference type="ARBA" id="ARBA00038868"/>
    </source>
</evidence>
<evidence type="ECO:0000256" key="9">
    <source>
        <dbReference type="SAM" id="MobiDB-lite"/>
    </source>
</evidence>
<dbReference type="EC" id="3.4.21.4" evidence="8"/>
<evidence type="ECO:0000313" key="13">
    <source>
        <dbReference type="Proteomes" id="UP000472270"/>
    </source>
</evidence>
<feature type="transmembrane region" description="Helical" evidence="10">
    <location>
        <begin position="310"/>
        <end position="328"/>
    </location>
</feature>
<dbReference type="PROSITE" id="PS50240">
    <property type="entry name" value="TRYPSIN_DOM"/>
    <property type="match status" value="1"/>
</dbReference>
<dbReference type="Gene3D" id="2.40.10.10">
    <property type="entry name" value="Trypsin-like serine proteases"/>
    <property type="match status" value="3"/>
</dbReference>
<keyword evidence="10" id="KW-0472">Membrane</keyword>
<reference evidence="12" key="2">
    <citation type="submission" date="2025-09" db="UniProtKB">
        <authorList>
            <consortium name="Ensembl"/>
        </authorList>
    </citation>
    <scope>IDENTIFICATION</scope>
</reference>
<dbReference type="InterPro" id="IPR043504">
    <property type="entry name" value="Peptidase_S1_PA_chymotrypsin"/>
</dbReference>
<dbReference type="Ensembl" id="ENSSRHT00000058529.1">
    <property type="protein sequence ID" value="ENSSRHP00000056935.1"/>
    <property type="gene ID" value="ENSSRHG00000028567.1"/>
</dbReference>
<dbReference type="InterPro" id="IPR001314">
    <property type="entry name" value="Peptidase_S1A"/>
</dbReference>
<dbReference type="InterPro" id="IPR033116">
    <property type="entry name" value="TRYPSIN_SER"/>
</dbReference>
<dbReference type="PANTHER" id="PTHR24264:SF40">
    <property type="entry name" value="HYALURONAN-BINDING PROTEIN 2"/>
    <property type="match status" value="1"/>
</dbReference>
<dbReference type="PROSITE" id="PS00135">
    <property type="entry name" value="TRYPSIN_SER"/>
    <property type="match status" value="1"/>
</dbReference>
<feature type="transmembrane region" description="Helical" evidence="10">
    <location>
        <begin position="135"/>
        <end position="154"/>
    </location>
</feature>
<evidence type="ECO:0000256" key="2">
    <source>
        <dbReference type="ARBA" id="ARBA00022670"/>
    </source>
</evidence>
<keyword evidence="5" id="KW-1015">Disulfide bond</keyword>
<keyword evidence="10" id="KW-1133">Transmembrane helix</keyword>
<keyword evidence="4" id="KW-0720">Serine protease</keyword>
<dbReference type="SMART" id="SM00020">
    <property type="entry name" value="Tryp_SPc"/>
    <property type="match status" value="1"/>
</dbReference>
<evidence type="ECO:0000256" key="10">
    <source>
        <dbReference type="SAM" id="Phobius"/>
    </source>
</evidence>
<dbReference type="GO" id="GO:0006508">
    <property type="term" value="P:proteolysis"/>
    <property type="evidence" value="ECO:0007669"/>
    <property type="project" value="UniProtKB-KW"/>
</dbReference>
<evidence type="ECO:0000313" key="12">
    <source>
        <dbReference type="Ensembl" id="ENSSRHP00000056935.1"/>
    </source>
</evidence>
<dbReference type="SUPFAM" id="SSF50494">
    <property type="entry name" value="Trypsin-like serine proteases"/>
    <property type="match status" value="1"/>
</dbReference>
<evidence type="ECO:0000256" key="6">
    <source>
        <dbReference type="ARBA" id="ARBA00024195"/>
    </source>
</evidence>
<dbReference type="AlphaFoldDB" id="A0A673JS72"/>
<comment type="catalytic activity">
    <reaction evidence="7">
        <text>Preferential cleavage: Arg-|-Xaa, Lys-|-Xaa.</text>
        <dbReference type="EC" id="3.4.21.4"/>
    </reaction>
</comment>
<dbReference type="GO" id="GO:0004252">
    <property type="term" value="F:serine-type endopeptidase activity"/>
    <property type="evidence" value="ECO:0007669"/>
    <property type="project" value="UniProtKB-EC"/>
</dbReference>
<dbReference type="PRINTS" id="PR00722">
    <property type="entry name" value="CHYMOTRYPSIN"/>
</dbReference>
<keyword evidence="10" id="KW-0812">Transmembrane</keyword>
<evidence type="ECO:0000256" key="4">
    <source>
        <dbReference type="ARBA" id="ARBA00022825"/>
    </source>
</evidence>
<evidence type="ECO:0000256" key="5">
    <source>
        <dbReference type="ARBA" id="ARBA00023157"/>
    </source>
</evidence>
<dbReference type="Proteomes" id="UP000472270">
    <property type="component" value="Unassembled WGS sequence"/>
</dbReference>
<organism evidence="12 13">
    <name type="scientific">Sinocyclocheilus rhinocerous</name>
    <dbReference type="NCBI Taxonomy" id="307959"/>
    <lineage>
        <taxon>Eukaryota</taxon>
        <taxon>Metazoa</taxon>
        <taxon>Chordata</taxon>
        <taxon>Craniata</taxon>
        <taxon>Vertebrata</taxon>
        <taxon>Euteleostomi</taxon>
        <taxon>Actinopterygii</taxon>
        <taxon>Neopterygii</taxon>
        <taxon>Teleostei</taxon>
        <taxon>Ostariophysi</taxon>
        <taxon>Cypriniformes</taxon>
        <taxon>Cyprinidae</taxon>
        <taxon>Cyprininae</taxon>
        <taxon>Sinocyclocheilus</taxon>
    </lineage>
</organism>
<feature type="domain" description="Peptidase S1" evidence="11">
    <location>
        <begin position="66"/>
        <end position="296"/>
    </location>
</feature>
<comment type="subcellular location">
    <subcellularLocation>
        <location evidence="1">Secreted</location>
        <location evidence="1">Extracellular space</location>
    </subcellularLocation>
</comment>
<dbReference type="PANTHER" id="PTHR24264">
    <property type="entry name" value="TRYPSIN-RELATED"/>
    <property type="match status" value="1"/>
</dbReference>
<feature type="compositionally biased region" description="Polar residues" evidence="9">
    <location>
        <begin position="22"/>
        <end position="33"/>
    </location>
</feature>
<feature type="transmembrane region" description="Helical" evidence="10">
    <location>
        <begin position="102"/>
        <end position="123"/>
    </location>
</feature>
<evidence type="ECO:0000256" key="1">
    <source>
        <dbReference type="ARBA" id="ARBA00004239"/>
    </source>
</evidence>
<evidence type="ECO:0000259" key="11">
    <source>
        <dbReference type="PROSITE" id="PS50240"/>
    </source>
</evidence>
<dbReference type="GO" id="GO:0005615">
    <property type="term" value="C:extracellular space"/>
    <property type="evidence" value="ECO:0007669"/>
    <property type="project" value="TreeGrafter"/>
</dbReference>
<evidence type="ECO:0000256" key="3">
    <source>
        <dbReference type="ARBA" id="ARBA00022801"/>
    </source>
</evidence>
<dbReference type="InterPro" id="IPR050127">
    <property type="entry name" value="Serine_Proteases_S1"/>
</dbReference>
<proteinExistence type="inferred from homology"/>
<dbReference type="FunFam" id="2.40.10.10:FF:000002">
    <property type="entry name" value="Transmembrane protease serine"/>
    <property type="match status" value="1"/>
</dbReference>
<comment type="similarity">
    <text evidence="6">Belongs to the peptidase S1 family. CLIP subfamily.</text>
</comment>
<accession>A0A673JS72</accession>
<keyword evidence="3" id="KW-0378">Hydrolase</keyword>
<keyword evidence="2" id="KW-0645">Protease</keyword>